<sequence>MQPLVAEQLRGAFPWEKRKPVVPNLQQVDWTVRDYFGWVHPAGHRGYVVMPLTNGELRGLVLRRSQTTSRRRRYEMCSWCNHVHRTNGTAMFSTLVRGTDGRVTIGNAMCRNLDCSLRIRNLCGDPPGYMGETIDLDSKVQRLQAAVYQFLYRADVLSDPGVT</sequence>
<feature type="domain" description="Elongation factor G-binding protein C-terminal treble-clef zinc-finger" evidence="1">
    <location>
        <begin position="16"/>
        <end position="152"/>
    </location>
</feature>
<organism evidence="2 3">
    <name type="scientific">SAR86 cluster bacterium</name>
    <dbReference type="NCBI Taxonomy" id="2030880"/>
    <lineage>
        <taxon>Bacteria</taxon>
        <taxon>Pseudomonadati</taxon>
        <taxon>Pseudomonadota</taxon>
        <taxon>Gammaproteobacteria</taxon>
        <taxon>SAR86 cluster</taxon>
    </lineage>
</organism>
<dbReference type="Proteomes" id="UP000754644">
    <property type="component" value="Unassembled WGS sequence"/>
</dbReference>
<gene>
    <name evidence="2" type="ORF">HQ497_03650</name>
</gene>
<protein>
    <submittedName>
        <fullName evidence="2">FBP domain-containing protein</fullName>
    </submittedName>
</protein>
<proteinExistence type="predicted"/>
<name>A0A973A7S7_9GAMM</name>
<evidence type="ECO:0000313" key="2">
    <source>
        <dbReference type="EMBL" id="NQV64440.1"/>
    </source>
</evidence>
<dbReference type="InterPro" id="IPR032330">
    <property type="entry name" value="EF-G-binding_C"/>
</dbReference>
<evidence type="ECO:0000259" key="1">
    <source>
        <dbReference type="Pfam" id="PF16571"/>
    </source>
</evidence>
<dbReference type="EMBL" id="JABMOJ010000131">
    <property type="protein sequence ID" value="NQV64440.1"/>
    <property type="molecule type" value="Genomic_DNA"/>
</dbReference>
<comment type="caution">
    <text evidence="2">The sequence shown here is derived from an EMBL/GenBank/DDBJ whole genome shotgun (WGS) entry which is preliminary data.</text>
</comment>
<dbReference type="Pfam" id="PF16571">
    <property type="entry name" value="FBP_C"/>
    <property type="match status" value="1"/>
</dbReference>
<reference evidence="2" key="1">
    <citation type="submission" date="2020-05" db="EMBL/GenBank/DDBJ databases">
        <title>Sulfur intermediates as new biogeochemical hubs in an aquatic model microbial ecosystem.</title>
        <authorList>
            <person name="Vigneron A."/>
        </authorList>
    </citation>
    <scope>NUCLEOTIDE SEQUENCE</scope>
    <source>
        <strain evidence="2">Bin.250</strain>
    </source>
</reference>
<evidence type="ECO:0000313" key="3">
    <source>
        <dbReference type="Proteomes" id="UP000754644"/>
    </source>
</evidence>
<dbReference type="AlphaFoldDB" id="A0A973A7S7"/>
<accession>A0A973A7S7</accession>